<gene>
    <name evidence="3" type="ORF">ACX51_04960</name>
    <name evidence="2" type="ORF">C0Q90_09165</name>
    <name evidence="5" type="ORF">FAM18157_00242</name>
    <name evidence="6" type="ORF">FAM18172_00189</name>
    <name evidence="7" type="ORF">FAM6012_00089</name>
    <name evidence="4" type="ORF">HCJ88_14445</name>
</gene>
<dbReference type="OMA" id="RDHHAYE"/>
<evidence type="ECO:0000313" key="9">
    <source>
        <dbReference type="Proteomes" id="UP000237433"/>
    </source>
</evidence>
<proteinExistence type="predicted"/>
<dbReference type="EMBL" id="LKGI01000010">
    <property type="protein sequence ID" value="RNE34138.1"/>
    <property type="molecule type" value="Genomic_DNA"/>
</dbReference>
<accession>K6QRR1</accession>
<keyword evidence="1" id="KW-0472">Membrane</keyword>
<evidence type="ECO:0000313" key="12">
    <source>
        <dbReference type="Proteomes" id="UP000285532"/>
    </source>
</evidence>
<accession>A0A0K1KX39</accession>
<reference evidence="10 11" key="2">
    <citation type="journal article" date="2018" name="Front. Microbiol.">
        <title>Conversion of Methionine to Cysteine in Lactobacillus paracasei Depends on the Highly Mobile cysK-ctl-cysE Gene Cluster.</title>
        <authorList>
            <person name="Wuthrich D."/>
            <person name="Irmler S."/>
            <person name="Berthoud H."/>
            <person name="Guggenbuhl B."/>
            <person name="Eugster E."/>
            <person name="Bruggmann R."/>
        </authorList>
    </citation>
    <scope>NUCLEOTIDE SEQUENCE [LARGE SCALE GENOMIC DNA]</scope>
    <source>
        <strain evidence="5 11">FAM18157</strain>
        <strain evidence="6 12">FAM18172</strain>
        <strain evidence="7 10">FAM6012</strain>
    </source>
</reference>
<dbReference type="Proteomes" id="UP000284716">
    <property type="component" value="Unassembled WGS sequence"/>
</dbReference>
<organism evidence="6 12">
    <name type="scientific">Lacticaseibacillus paracasei</name>
    <name type="common">Lactobacillus paracasei</name>
    <dbReference type="NCBI Taxonomy" id="1597"/>
    <lineage>
        <taxon>Bacteria</taxon>
        <taxon>Bacillati</taxon>
        <taxon>Bacillota</taxon>
        <taxon>Bacilli</taxon>
        <taxon>Lactobacillales</taxon>
        <taxon>Lactobacillaceae</taxon>
        <taxon>Lacticaseibacillus</taxon>
    </lineage>
</organism>
<dbReference type="EMBL" id="LGIY01000005">
    <property type="protein sequence ID" value="POE43577.1"/>
    <property type="molecule type" value="Genomic_DNA"/>
</dbReference>
<evidence type="ECO:0000313" key="6">
    <source>
        <dbReference type="EMBL" id="RND89396.1"/>
    </source>
</evidence>
<dbReference type="Proteomes" id="UP000234512">
    <property type="component" value="Unassembled WGS sequence"/>
</dbReference>
<reference evidence="4 13" key="4">
    <citation type="submission" date="2020-03" db="EMBL/GenBank/DDBJ databases">
        <title>Complete genome sequence of Lactobacillus paracasei strain NFFJ04, isolated from animal feed.</title>
        <authorList>
            <person name="Jung J.Y."/>
        </authorList>
    </citation>
    <scope>NUCLEOTIDE SEQUENCE [LARGE SCALE GENOMIC DNA]</scope>
    <source>
        <strain evidence="4 13">NFFJ04</strain>
    </source>
</reference>
<dbReference type="KEGG" id="lcs:LCBD_0181"/>
<evidence type="ECO:0000313" key="13">
    <source>
        <dbReference type="Proteomes" id="UP000593972"/>
    </source>
</evidence>
<evidence type="ECO:0000256" key="1">
    <source>
        <dbReference type="SAM" id="Phobius"/>
    </source>
</evidence>
<protein>
    <submittedName>
        <fullName evidence="3">Membrane protein</fullName>
    </submittedName>
</protein>
<dbReference type="EMBL" id="CP050500">
    <property type="protein sequence ID" value="QOP56872.1"/>
    <property type="molecule type" value="Genomic_DNA"/>
</dbReference>
<sequence>MTNSETKQYSWPKFRRSLRFGRPSAIIHFIYLLAIAPYVFWAIYFIGLTALLLVSKPSMLLALLSYIGKLLLLDPILQTWQLLTSLNFAETGWMLLIVISYWCVIAGIVMHIVHRIRKRQLFHQLISGQAQIITKADQTFVMDKHQHHYPLLKHPVRWWQASPDRRWY</sequence>
<evidence type="ECO:0000313" key="7">
    <source>
        <dbReference type="EMBL" id="RNE34138.1"/>
    </source>
</evidence>
<evidence type="ECO:0000313" key="11">
    <source>
        <dbReference type="Proteomes" id="UP000284716"/>
    </source>
</evidence>
<dbReference type="RefSeq" id="WP_003573098.1">
    <property type="nucleotide sequence ID" value="NC_010999.1"/>
</dbReference>
<evidence type="ECO:0000313" key="5">
    <source>
        <dbReference type="EMBL" id="RND84036.1"/>
    </source>
</evidence>
<accession>K0MS28</accession>
<keyword evidence="1" id="KW-1133">Transmembrane helix</keyword>
<feature type="transmembrane region" description="Helical" evidence="1">
    <location>
        <begin position="25"/>
        <end position="53"/>
    </location>
</feature>
<dbReference type="Proteomes" id="UP000285532">
    <property type="component" value="Unassembled WGS sequence"/>
</dbReference>
<evidence type="ECO:0000313" key="3">
    <source>
        <dbReference type="EMBL" id="POE43577.1"/>
    </source>
</evidence>
<dbReference type="EMBL" id="LKFS01000022">
    <property type="protein sequence ID" value="RND84036.1"/>
    <property type="molecule type" value="Genomic_DNA"/>
</dbReference>
<dbReference type="KEGG" id="lce:LC2W_0172"/>
<dbReference type="Proteomes" id="UP000593972">
    <property type="component" value="Chromosome"/>
</dbReference>
<dbReference type="Proteomes" id="UP000284123">
    <property type="component" value="Unassembled WGS sequence"/>
</dbReference>
<evidence type="ECO:0000313" key="2">
    <source>
        <dbReference type="EMBL" id="PLC46163.1"/>
    </source>
</evidence>
<keyword evidence="1" id="KW-0812">Transmembrane</keyword>
<feature type="transmembrane region" description="Helical" evidence="1">
    <location>
        <begin position="60"/>
        <end position="80"/>
    </location>
</feature>
<accession>A0A125YCJ9</accession>
<dbReference type="Proteomes" id="UP000237433">
    <property type="component" value="Unassembled WGS sequence"/>
</dbReference>
<accession>K6SDK7</accession>
<dbReference type="AlphaFoldDB" id="A0A0K1KX39"/>
<name>A0A0K1KX39_LACPA</name>
<dbReference type="EMBL" id="PKQJ01000009">
    <property type="protein sequence ID" value="PLC46163.1"/>
    <property type="molecule type" value="Genomic_DNA"/>
</dbReference>
<feature type="transmembrane region" description="Helical" evidence="1">
    <location>
        <begin position="92"/>
        <end position="113"/>
    </location>
</feature>
<dbReference type="EMBL" id="LKFU01000010">
    <property type="protein sequence ID" value="RND89396.1"/>
    <property type="molecule type" value="Genomic_DNA"/>
</dbReference>
<evidence type="ECO:0000313" key="8">
    <source>
        <dbReference type="Proteomes" id="UP000234512"/>
    </source>
</evidence>
<evidence type="ECO:0000313" key="4">
    <source>
        <dbReference type="EMBL" id="QOP56872.1"/>
    </source>
</evidence>
<reference evidence="2 8" key="3">
    <citation type="journal article" date="2018" name="Genome Announc.">
        <title>Draft Genome Sequence of Lactobacillus paracasei DUP 13076, Which Exhibits Potent Antipathogenic Effects against Salmonella enterica Serovars Enteritidis, Typhimurium, and Heidelberg.</title>
        <authorList>
            <person name="Muyyarikkandy M.S."/>
            <person name="Alqahtani F.H."/>
            <person name="Mandoiu I."/>
            <person name="Amalaradjou M.A."/>
        </authorList>
    </citation>
    <scope>NUCLEOTIDE SEQUENCE [LARGE SCALE GENOMIC DNA]</scope>
    <source>
        <strain evidence="2 8">DUP 13076</strain>
    </source>
</reference>
<evidence type="ECO:0000313" key="10">
    <source>
        <dbReference type="Proteomes" id="UP000284123"/>
    </source>
</evidence>
<reference evidence="3 9" key="1">
    <citation type="journal article" date="2015" name="J. Am. Soc. Brew. Chem.">
        <title>Dissolved carbon dioxide selects for lactic acid bacteria able to grow in and spoil packaged beer.</title>
        <authorList>
            <person name="Bergsveinson J."/>
            <person name="Redekop A."/>
            <person name="Zoerb S."/>
            <person name="Ziola B."/>
        </authorList>
    </citation>
    <scope>NUCLEOTIDE SEQUENCE [LARGE SCALE GENOMIC DNA]</scope>
    <source>
        <strain evidence="3 9">CCC B1205</strain>
    </source>
</reference>